<gene>
    <name evidence="1" type="ORF">A2866_02030</name>
</gene>
<evidence type="ECO:0000313" key="1">
    <source>
        <dbReference type="EMBL" id="OGK21452.1"/>
    </source>
</evidence>
<name>A0A1F7GSP2_9BACT</name>
<dbReference type="EMBL" id="MFZI01000017">
    <property type="protein sequence ID" value="OGK21452.1"/>
    <property type="molecule type" value="Genomic_DNA"/>
</dbReference>
<reference evidence="1 2" key="1">
    <citation type="journal article" date="2016" name="Nat. Commun.">
        <title>Thousands of microbial genomes shed light on interconnected biogeochemical processes in an aquifer system.</title>
        <authorList>
            <person name="Anantharaman K."/>
            <person name="Brown C.T."/>
            <person name="Hug L.A."/>
            <person name="Sharon I."/>
            <person name="Castelle C.J."/>
            <person name="Probst A.J."/>
            <person name="Thomas B.C."/>
            <person name="Singh A."/>
            <person name="Wilkins M.J."/>
            <person name="Karaoz U."/>
            <person name="Brodie E.L."/>
            <person name="Williams K.H."/>
            <person name="Hubbard S.S."/>
            <person name="Banfield J.F."/>
        </authorList>
    </citation>
    <scope>NUCLEOTIDE SEQUENCE [LARGE SCALE GENOMIC DNA]</scope>
</reference>
<protein>
    <submittedName>
        <fullName evidence="1">Uncharacterized protein</fullName>
    </submittedName>
</protein>
<evidence type="ECO:0000313" key="2">
    <source>
        <dbReference type="Proteomes" id="UP000177026"/>
    </source>
</evidence>
<accession>A0A1F7GSP2</accession>
<sequence>MAVKKPTSPVKATTQFFVEVEDVKDDILLLKDYSACVVIEVGAVNFWLLSQEEQSSIIYAYSGLLNSLSFPIQILILSKKMDISSYLDYLTSVSNRQKNDLIQSRLASYREFIKTIVKKNTVLEKRFFFLVPFSPLEMGVSGVNAKNLNKEYVVSRAKTSLYPKRDHLVRLLSKIGLMSTVLQKQAIVELLLNLLNPSATGRRLAPIESYTDIVMAQD</sequence>
<proteinExistence type="predicted"/>
<dbReference type="Proteomes" id="UP000177026">
    <property type="component" value="Unassembled WGS sequence"/>
</dbReference>
<organism evidence="1 2">
    <name type="scientific">Candidatus Roizmanbacteria bacterium RIFCSPHIGHO2_01_FULL_39_8</name>
    <dbReference type="NCBI Taxonomy" id="1802033"/>
    <lineage>
        <taxon>Bacteria</taxon>
        <taxon>Candidatus Roizmaniibacteriota</taxon>
    </lineage>
</organism>
<comment type="caution">
    <text evidence="1">The sequence shown here is derived from an EMBL/GenBank/DDBJ whole genome shotgun (WGS) entry which is preliminary data.</text>
</comment>
<dbReference type="AlphaFoldDB" id="A0A1F7GSP2"/>